<evidence type="ECO:0000313" key="3">
    <source>
        <dbReference type="Proteomes" id="UP000224634"/>
    </source>
</evidence>
<accession>A0A2B7YC65</accession>
<protein>
    <submittedName>
        <fullName evidence="2">Uncharacterized protein</fullName>
    </submittedName>
</protein>
<proteinExistence type="predicted"/>
<reference evidence="2 3" key="1">
    <citation type="submission" date="2017-10" db="EMBL/GenBank/DDBJ databases">
        <title>Comparative genomics in systemic dimorphic fungi from Ajellomycetaceae.</title>
        <authorList>
            <person name="Munoz J.F."/>
            <person name="Mcewen J.G."/>
            <person name="Clay O.K."/>
            <person name="Cuomo C.A."/>
        </authorList>
    </citation>
    <scope>NUCLEOTIDE SEQUENCE [LARGE SCALE GENOMIC DNA]</scope>
    <source>
        <strain evidence="2 3">UAMH7299</strain>
    </source>
</reference>
<sequence length="144" mass="15832">MSTTKYSQGVPEGAIVAPNREALNAIVEANPETILHDRDGGFHLLDMEGNVVAVAADELIPELQASFDEADKIIAKEKEEEEKKRDKAEAGDNTPEKEKEEETTKRAEAGLAADQACAHRRCFNSIICVTYKDCHICSSRNICI</sequence>
<feature type="region of interest" description="Disordered" evidence="1">
    <location>
        <begin position="77"/>
        <end position="107"/>
    </location>
</feature>
<comment type="caution">
    <text evidence="2">The sequence shown here is derived from an EMBL/GenBank/DDBJ whole genome shotgun (WGS) entry which is preliminary data.</text>
</comment>
<dbReference type="EMBL" id="PDNA01000056">
    <property type="protein sequence ID" value="PGH18651.1"/>
    <property type="molecule type" value="Genomic_DNA"/>
</dbReference>
<evidence type="ECO:0000313" key="2">
    <source>
        <dbReference type="EMBL" id="PGH18651.1"/>
    </source>
</evidence>
<dbReference type="OrthoDB" id="4435242at2759"/>
<organism evidence="2 3">
    <name type="scientific">Polytolypa hystricis (strain UAMH7299)</name>
    <dbReference type="NCBI Taxonomy" id="1447883"/>
    <lineage>
        <taxon>Eukaryota</taxon>
        <taxon>Fungi</taxon>
        <taxon>Dikarya</taxon>
        <taxon>Ascomycota</taxon>
        <taxon>Pezizomycotina</taxon>
        <taxon>Eurotiomycetes</taxon>
        <taxon>Eurotiomycetidae</taxon>
        <taxon>Onygenales</taxon>
        <taxon>Onygenales incertae sedis</taxon>
        <taxon>Polytolypa</taxon>
    </lineage>
</organism>
<dbReference type="Proteomes" id="UP000224634">
    <property type="component" value="Unassembled WGS sequence"/>
</dbReference>
<evidence type="ECO:0000256" key="1">
    <source>
        <dbReference type="SAM" id="MobiDB-lite"/>
    </source>
</evidence>
<name>A0A2B7YC65_POLH7</name>
<dbReference type="AlphaFoldDB" id="A0A2B7YC65"/>
<gene>
    <name evidence="2" type="ORF">AJ80_04398</name>
</gene>
<keyword evidence="3" id="KW-1185">Reference proteome</keyword>